<proteinExistence type="predicted"/>
<reference evidence="1 2" key="1">
    <citation type="submission" date="2018-06" db="EMBL/GenBank/DDBJ databases">
        <title>Complete Genomes of Monosporascus.</title>
        <authorList>
            <person name="Robinson A.J."/>
            <person name="Natvig D.O."/>
        </authorList>
    </citation>
    <scope>NUCLEOTIDE SEQUENCE [LARGE SCALE GENOMIC DNA]</scope>
    <source>
        <strain evidence="1 2">CBS 110550</strain>
    </source>
</reference>
<name>A0A4Q4T0Y4_9PEZI</name>
<dbReference type="AlphaFoldDB" id="A0A4Q4T0Y4"/>
<gene>
    <name evidence="1" type="ORF">DL764_007964</name>
</gene>
<dbReference type="Proteomes" id="UP000293360">
    <property type="component" value="Unassembled WGS sequence"/>
</dbReference>
<evidence type="ECO:0000313" key="2">
    <source>
        <dbReference type="Proteomes" id="UP000293360"/>
    </source>
</evidence>
<sequence length="266" mass="30089">MSALSAKDRVLLTPELLENILCLTDVKTLLVSAQRVSRTWHGVAQVPRVQRALFLAPDCRRSMSYLYNPLLMEIFPLFFEQLYLEPNEPLPLTTMTTDTAVLGSNDFPSIEHILAKREAFARPNASWRHMLPRQPPLQGVSAILTAQNDDMAGLMGKSFWDEEKLVAVQRDRSHPYPTFNDFAHEMLRPATTTNDAGERVDMAAAFRVIWYRVPPDVGPEDARMGYGELVARAEALIHTTTHIPPVFSEKHPNVVELWRILGEVSD</sequence>
<protein>
    <recommendedName>
        <fullName evidence="3">F-box domain-containing protein</fullName>
    </recommendedName>
</protein>
<organism evidence="1 2">
    <name type="scientific">Monosporascus ibericus</name>
    <dbReference type="NCBI Taxonomy" id="155417"/>
    <lineage>
        <taxon>Eukaryota</taxon>
        <taxon>Fungi</taxon>
        <taxon>Dikarya</taxon>
        <taxon>Ascomycota</taxon>
        <taxon>Pezizomycotina</taxon>
        <taxon>Sordariomycetes</taxon>
        <taxon>Xylariomycetidae</taxon>
        <taxon>Xylariales</taxon>
        <taxon>Xylariales incertae sedis</taxon>
        <taxon>Monosporascus</taxon>
    </lineage>
</organism>
<dbReference type="EMBL" id="QJNU01000585">
    <property type="protein sequence ID" value="RYO93623.1"/>
    <property type="molecule type" value="Genomic_DNA"/>
</dbReference>
<keyword evidence="2" id="KW-1185">Reference proteome</keyword>
<evidence type="ECO:0000313" key="1">
    <source>
        <dbReference type="EMBL" id="RYO93623.1"/>
    </source>
</evidence>
<dbReference type="InterPro" id="IPR036047">
    <property type="entry name" value="F-box-like_dom_sf"/>
</dbReference>
<dbReference type="SUPFAM" id="SSF81383">
    <property type="entry name" value="F-box domain"/>
    <property type="match status" value="1"/>
</dbReference>
<comment type="caution">
    <text evidence="1">The sequence shown here is derived from an EMBL/GenBank/DDBJ whole genome shotgun (WGS) entry which is preliminary data.</text>
</comment>
<dbReference type="STRING" id="155417.A0A4Q4T0Y4"/>
<evidence type="ECO:0008006" key="3">
    <source>
        <dbReference type="Google" id="ProtNLM"/>
    </source>
</evidence>
<accession>A0A4Q4T0Y4</accession>
<dbReference type="OrthoDB" id="3800738at2759"/>